<sequence length="72" mass="7803">MHAPVIMPNTRGCSQNAGCFGGRIIKKGQMAPRREKVFGTGNNGEWPIFRSIPRAGFSNIADCPKEVLSEGL</sequence>
<evidence type="ECO:0000313" key="2">
    <source>
        <dbReference type="Proteomes" id="UP001054945"/>
    </source>
</evidence>
<reference evidence="1 2" key="1">
    <citation type="submission" date="2021-06" db="EMBL/GenBank/DDBJ databases">
        <title>Caerostris extrusa draft genome.</title>
        <authorList>
            <person name="Kono N."/>
            <person name="Arakawa K."/>
        </authorList>
    </citation>
    <scope>NUCLEOTIDE SEQUENCE [LARGE SCALE GENOMIC DNA]</scope>
</reference>
<name>A0AAV4WRE2_CAEEX</name>
<accession>A0AAV4WRE2</accession>
<dbReference type="Proteomes" id="UP001054945">
    <property type="component" value="Unassembled WGS sequence"/>
</dbReference>
<keyword evidence="2" id="KW-1185">Reference proteome</keyword>
<dbReference type="AlphaFoldDB" id="A0AAV4WRE2"/>
<gene>
    <name evidence="1" type="ORF">CEXT_199421</name>
</gene>
<protein>
    <submittedName>
        <fullName evidence="1">Uncharacterized protein</fullName>
    </submittedName>
</protein>
<dbReference type="EMBL" id="BPLR01016659">
    <property type="protein sequence ID" value="GIY85495.1"/>
    <property type="molecule type" value="Genomic_DNA"/>
</dbReference>
<proteinExistence type="predicted"/>
<evidence type="ECO:0000313" key="1">
    <source>
        <dbReference type="EMBL" id="GIY85495.1"/>
    </source>
</evidence>
<comment type="caution">
    <text evidence="1">The sequence shown here is derived from an EMBL/GenBank/DDBJ whole genome shotgun (WGS) entry which is preliminary data.</text>
</comment>
<organism evidence="1 2">
    <name type="scientific">Caerostris extrusa</name>
    <name type="common">Bark spider</name>
    <name type="synonym">Caerostris bankana</name>
    <dbReference type="NCBI Taxonomy" id="172846"/>
    <lineage>
        <taxon>Eukaryota</taxon>
        <taxon>Metazoa</taxon>
        <taxon>Ecdysozoa</taxon>
        <taxon>Arthropoda</taxon>
        <taxon>Chelicerata</taxon>
        <taxon>Arachnida</taxon>
        <taxon>Araneae</taxon>
        <taxon>Araneomorphae</taxon>
        <taxon>Entelegynae</taxon>
        <taxon>Araneoidea</taxon>
        <taxon>Araneidae</taxon>
        <taxon>Caerostris</taxon>
    </lineage>
</organism>